<dbReference type="GO" id="GO:0008061">
    <property type="term" value="F:chitin binding"/>
    <property type="evidence" value="ECO:0007669"/>
    <property type="project" value="UniProtKB-UniRule"/>
</dbReference>
<keyword evidence="5" id="KW-1185">Reference proteome</keyword>
<evidence type="ECO:0000313" key="5">
    <source>
        <dbReference type="Proteomes" id="UP000272025"/>
    </source>
</evidence>
<accession>A0A3N2PZI9</accession>
<proteinExistence type="predicted"/>
<dbReference type="PROSITE" id="PS50941">
    <property type="entry name" value="CHIT_BIND_I_2"/>
    <property type="match status" value="1"/>
</dbReference>
<dbReference type="AlphaFoldDB" id="A0A3N2PZI9"/>
<dbReference type="SUPFAM" id="SSF57016">
    <property type="entry name" value="Plant lectins/antimicrobial peptides"/>
    <property type="match status" value="1"/>
</dbReference>
<dbReference type="InterPro" id="IPR001002">
    <property type="entry name" value="Chitin-bd_1"/>
</dbReference>
<feature type="disulfide bond" evidence="2">
    <location>
        <begin position="61"/>
        <end position="75"/>
    </location>
</feature>
<dbReference type="GeneID" id="39580083"/>
<evidence type="ECO:0000259" key="3">
    <source>
        <dbReference type="PROSITE" id="PS50941"/>
    </source>
</evidence>
<keyword evidence="2" id="KW-1015">Disulfide bond</keyword>
<reference evidence="4 5" key="1">
    <citation type="journal article" date="2018" name="Mol. Ecol.">
        <title>The obligate alkalophilic soda-lake fungus Sodiomyces alkalinus has shifted to a protein diet.</title>
        <authorList>
            <person name="Grum-Grzhimaylo A.A."/>
            <person name="Falkoski D.L."/>
            <person name="van den Heuvel J."/>
            <person name="Valero-Jimenez C.A."/>
            <person name="Min B."/>
            <person name="Choi I.G."/>
            <person name="Lipzen A."/>
            <person name="Daum C.G."/>
            <person name="Aanen D.K."/>
            <person name="Tsang A."/>
            <person name="Henrissat B."/>
            <person name="Bilanenko E.N."/>
            <person name="de Vries R.P."/>
            <person name="van Kan J.A.L."/>
            <person name="Grigoriev I.V."/>
            <person name="Debets A.J.M."/>
        </authorList>
    </citation>
    <scope>NUCLEOTIDE SEQUENCE [LARGE SCALE GENOMIC DNA]</scope>
    <source>
        <strain evidence="4 5">F11</strain>
    </source>
</reference>
<protein>
    <recommendedName>
        <fullName evidence="3">Chitin-binding type-1 domain-containing protein</fullName>
    </recommendedName>
</protein>
<evidence type="ECO:0000313" key="4">
    <source>
        <dbReference type="EMBL" id="ROT39913.1"/>
    </source>
</evidence>
<feature type="domain" description="Chitin-binding type-1" evidence="3">
    <location>
        <begin position="40"/>
        <end position="89"/>
    </location>
</feature>
<dbReference type="EMBL" id="ML119053">
    <property type="protein sequence ID" value="ROT39913.1"/>
    <property type="molecule type" value="Genomic_DNA"/>
</dbReference>
<keyword evidence="1 2" id="KW-0147">Chitin-binding</keyword>
<name>A0A3N2PZI9_SODAK</name>
<dbReference type="InterPro" id="IPR036861">
    <property type="entry name" value="Endochitinase-like_sf"/>
</dbReference>
<gene>
    <name evidence="4" type="ORF">SODALDRAFT_332057</name>
</gene>
<organism evidence="4 5">
    <name type="scientific">Sodiomyces alkalinus (strain CBS 110278 / VKM F-3762 / F11)</name>
    <name type="common">Alkaliphilic filamentous fungus</name>
    <dbReference type="NCBI Taxonomy" id="1314773"/>
    <lineage>
        <taxon>Eukaryota</taxon>
        <taxon>Fungi</taxon>
        <taxon>Dikarya</taxon>
        <taxon>Ascomycota</taxon>
        <taxon>Pezizomycotina</taxon>
        <taxon>Sordariomycetes</taxon>
        <taxon>Hypocreomycetidae</taxon>
        <taxon>Glomerellales</taxon>
        <taxon>Plectosphaerellaceae</taxon>
        <taxon>Sodiomyces</taxon>
    </lineage>
</organism>
<comment type="caution">
    <text evidence="2">Lacks conserved residue(s) required for the propagation of feature annotation.</text>
</comment>
<dbReference type="Proteomes" id="UP000272025">
    <property type="component" value="Unassembled WGS sequence"/>
</dbReference>
<dbReference type="OrthoDB" id="5242494at2759"/>
<evidence type="ECO:0000256" key="2">
    <source>
        <dbReference type="PROSITE-ProRule" id="PRU00261"/>
    </source>
</evidence>
<dbReference type="RefSeq" id="XP_028467719.1">
    <property type="nucleotide sequence ID" value="XM_028611605.1"/>
</dbReference>
<sequence>MLFHLGGGAAPHPAAAAIWFATRSTGTCDPVPDEPPFSADGICGVNSFIGATCAGSAFGDCCSWAGECGSGNAYCSPENCDPVYGTCGGGGGSGPPVSTAIPTVL</sequence>
<evidence type="ECO:0000256" key="1">
    <source>
        <dbReference type="ARBA" id="ARBA00022669"/>
    </source>
</evidence>